<evidence type="ECO:0000313" key="2">
    <source>
        <dbReference type="EMBL" id="GMR46547.1"/>
    </source>
</evidence>
<dbReference type="Proteomes" id="UP001328107">
    <property type="component" value="Unassembled WGS sequence"/>
</dbReference>
<dbReference type="EMBL" id="BTRK01000004">
    <property type="protein sequence ID" value="GMR46547.1"/>
    <property type="molecule type" value="Genomic_DNA"/>
</dbReference>
<feature type="region of interest" description="Disordered" evidence="1">
    <location>
        <begin position="1"/>
        <end position="20"/>
    </location>
</feature>
<name>A0AAN5CLB6_9BILA</name>
<gene>
    <name evidence="2" type="ORF">PMAYCL1PPCAC_16742</name>
</gene>
<accession>A0AAN5CLB6</accession>
<reference evidence="3" key="1">
    <citation type="submission" date="2022-10" db="EMBL/GenBank/DDBJ databases">
        <title>Genome assembly of Pristionchus species.</title>
        <authorList>
            <person name="Yoshida K."/>
            <person name="Sommer R.J."/>
        </authorList>
    </citation>
    <scope>NUCLEOTIDE SEQUENCE [LARGE SCALE GENOMIC DNA]</scope>
    <source>
        <strain evidence="3">RS5460</strain>
    </source>
</reference>
<comment type="caution">
    <text evidence="2">The sequence shown here is derived from an EMBL/GenBank/DDBJ whole genome shotgun (WGS) entry which is preliminary data.</text>
</comment>
<dbReference type="AlphaFoldDB" id="A0AAN5CLB6"/>
<evidence type="ECO:0000313" key="3">
    <source>
        <dbReference type="Proteomes" id="UP001328107"/>
    </source>
</evidence>
<evidence type="ECO:0000256" key="1">
    <source>
        <dbReference type="SAM" id="MobiDB-lite"/>
    </source>
</evidence>
<feature type="compositionally biased region" description="Basic and acidic residues" evidence="1">
    <location>
        <begin position="10"/>
        <end position="20"/>
    </location>
</feature>
<organism evidence="2 3">
    <name type="scientific">Pristionchus mayeri</name>
    <dbReference type="NCBI Taxonomy" id="1317129"/>
    <lineage>
        <taxon>Eukaryota</taxon>
        <taxon>Metazoa</taxon>
        <taxon>Ecdysozoa</taxon>
        <taxon>Nematoda</taxon>
        <taxon>Chromadorea</taxon>
        <taxon>Rhabditida</taxon>
        <taxon>Rhabditina</taxon>
        <taxon>Diplogasteromorpha</taxon>
        <taxon>Diplogasteroidea</taxon>
        <taxon>Neodiplogasteridae</taxon>
        <taxon>Pristionchus</taxon>
    </lineage>
</organism>
<keyword evidence="3" id="KW-1185">Reference proteome</keyword>
<proteinExistence type="predicted"/>
<feature type="non-terminal residue" evidence="2">
    <location>
        <position position="1"/>
    </location>
</feature>
<sequence length="190" mass="21363">IRIFTARRRPPGDGVRHKSRQELPDELRRLTIEKNRIGSRHVTKFVSNKNLVDDAKIKQNADIFVGGIQQEMQTRPLDQICNADQSGFLKEMHSKRSLAPIGEKTVVRMCQSTASLTHSYTVMPLIFADGTIGDYHFVVLQEPKGQSIQYIFTPSVGSSDLLILLDSWTSFRDQAAIDSSIPPGKVLQTR</sequence>
<protein>
    <submittedName>
        <fullName evidence="2">Uncharacterized protein</fullName>
    </submittedName>
</protein>